<dbReference type="PANTHER" id="PTHR43334">
    <property type="entry name" value="ACETATE--COA LIGASE [ADP-FORMING]"/>
    <property type="match status" value="1"/>
</dbReference>
<dbReference type="InterPro" id="IPR016102">
    <property type="entry name" value="Succinyl-CoA_synth-like"/>
</dbReference>
<feature type="domain" description="N-acetyltransferase" evidence="5">
    <location>
        <begin position="769"/>
        <end position="926"/>
    </location>
</feature>
<reference evidence="6 7" key="1">
    <citation type="submission" date="2019-07" db="EMBL/GenBank/DDBJ databases">
        <title>Genomic Encyclopedia of Archaeal and Bacterial Type Strains, Phase II (KMG-II): from individual species to whole genera.</title>
        <authorList>
            <person name="Goeker M."/>
        </authorList>
    </citation>
    <scope>NUCLEOTIDE SEQUENCE [LARGE SCALE GENOMIC DNA]</scope>
    <source>
        <strain evidence="6 7">ATCC BAA-252</strain>
    </source>
</reference>
<organism evidence="6 7">
    <name type="scientific">Roseibium hamelinense</name>
    <dbReference type="NCBI Taxonomy" id="150831"/>
    <lineage>
        <taxon>Bacteria</taxon>
        <taxon>Pseudomonadati</taxon>
        <taxon>Pseudomonadota</taxon>
        <taxon>Alphaproteobacteria</taxon>
        <taxon>Hyphomicrobiales</taxon>
        <taxon>Stappiaceae</taxon>
        <taxon>Roseibium</taxon>
    </lineage>
</organism>
<keyword evidence="3" id="KW-0547">Nucleotide-binding</keyword>
<evidence type="ECO:0000313" key="7">
    <source>
        <dbReference type="Proteomes" id="UP000320593"/>
    </source>
</evidence>
<dbReference type="Gene3D" id="3.40.50.720">
    <property type="entry name" value="NAD(P)-binding Rossmann-like Domain"/>
    <property type="match status" value="1"/>
</dbReference>
<dbReference type="InterPro" id="IPR013815">
    <property type="entry name" value="ATP_grasp_subdomain_1"/>
</dbReference>
<dbReference type="Pfam" id="PF13380">
    <property type="entry name" value="CoA_binding_2"/>
    <property type="match status" value="1"/>
</dbReference>
<keyword evidence="6" id="KW-0808">Transferase</keyword>
<evidence type="ECO:0000313" key="6">
    <source>
        <dbReference type="EMBL" id="TWI87526.1"/>
    </source>
</evidence>
<evidence type="ECO:0000256" key="3">
    <source>
        <dbReference type="ARBA" id="ARBA00022741"/>
    </source>
</evidence>
<dbReference type="Gene3D" id="3.30.1490.20">
    <property type="entry name" value="ATP-grasp fold, A domain"/>
    <property type="match status" value="1"/>
</dbReference>
<dbReference type="PANTHER" id="PTHR43334:SF1">
    <property type="entry name" value="3-HYDROXYPROPIONATE--COA LIGASE [ADP-FORMING]"/>
    <property type="match status" value="1"/>
</dbReference>
<keyword evidence="7" id="KW-1185">Reference proteome</keyword>
<proteinExistence type="predicted"/>
<dbReference type="AlphaFoldDB" id="A0A562T3G6"/>
<keyword evidence="4" id="KW-0067">ATP-binding</keyword>
<dbReference type="InterPro" id="IPR003781">
    <property type="entry name" value="CoA-bd"/>
</dbReference>
<dbReference type="RefSeq" id="WP_155197527.1">
    <property type="nucleotide sequence ID" value="NZ_SMLY01000071.1"/>
</dbReference>
<sequence length="930" mass="99571">MSANGGPACTSDCRLVAEWIDSEGTVTVRNLEGFFAPKSITLLGPSRHAPSATEKLVAVLQSNIEKRSVYAVGLRKKLDGIASFKSIDALPSPPDLAICLGPTADMPQTISQLSNAGTRAVLLWSPGFEDWPEDLMQACREAARDKSLRLIGPGSLGLAIPAIGLNILTTASAPSAGDVAFIARSSAVLNATLAWAETHRVGFSAVASLGARMDADTGDLIDYFAQDYRTRAILMHIEGVSSPRKFLSAARAAARGKPVIAIRSGRSRDLTGTGRTHAGRLADPDAVYEAVFRRTGMMRVSDFDEMFEAVETLSRVRISKSEHFAVVANGRSLASLATDRLLDMGGKLAALSPDTVEGLAPVMRKGGVPTPASPIVLSEDVSAENLKTVITALLADLAVDAVLVLQAPSLFSPIDETVRAIAEAATADKRRTGRKKAVVAGLIGASVELRADLDTAKVPCFGSPAEAVHSIMHIAQDARSRDFLMAAPPSLPADFIPDVEGARAIVTRALSAGKAWLSPEDVAAILSAYQIPVIATRLAKTPAEAAEAATSFFDAARHCVVKLISPDLPFKSRIDGVRLGLENPHSVEAAAFELINQTRQMFPDAEIAGVSVHPMLEDRHGLELFMGLADTPTFGPVIVFGHGGTSVEDSADISIELPPLDLNLAQALIGRTRISKLLDGGRARPQLDRDALALALVKLSQIAIDIPEIIELDINPIVAQQSGILGLDARMTLGHPVEHPGRTGKSRLAIAPYPKEWEQTLQLKNGTSVFVRPVRPEDEELFREFFEKIAPDDLRLRFFAPVRDFSHRFLARLTQLDYSRAMAFAALDPDTGDLLGVVRLHADPDHQTGEYAVMVRSDLKGYGLGWALMKLIIRYAKIDGISSVHGEVLKENTSMLSMCQALGFSVKTSQDDPGISEVVLEVAGMPEEDV</sequence>
<dbReference type="SUPFAM" id="SSF51735">
    <property type="entry name" value="NAD(P)-binding Rossmann-fold domains"/>
    <property type="match status" value="1"/>
</dbReference>
<dbReference type="Gene3D" id="3.40.630.30">
    <property type="match status" value="1"/>
</dbReference>
<dbReference type="InterPro" id="IPR051538">
    <property type="entry name" value="Acyl-CoA_Synth/Transferase"/>
</dbReference>
<dbReference type="Proteomes" id="UP000320593">
    <property type="component" value="Unassembled WGS sequence"/>
</dbReference>
<dbReference type="InterPro" id="IPR036291">
    <property type="entry name" value="NAD(P)-bd_dom_sf"/>
</dbReference>
<dbReference type="Pfam" id="PF00583">
    <property type="entry name" value="Acetyltransf_1"/>
    <property type="match status" value="1"/>
</dbReference>
<dbReference type="InterPro" id="IPR016181">
    <property type="entry name" value="Acyl_CoA_acyltransferase"/>
</dbReference>
<dbReference type="Gene3D" id="3.40.50.261">
    <property type="entry name" value="Succinyl-CoA synthetase domains"/>
    <property type="match status" value="2"/>
</dbReference>
<dbReference type="Gene3D" id="3.30.470.20">
    <property type="entry name" value="ATP-grasp fold, B domain"/>
    <property type="match status" value="1"/>
</dbReference>
<dbReference type="PROSITE" id="PS51186">
    <property type="entry name" value="GNAT"/>
    <property type="match status" value="1"/>
</dbReference>
<dbReference type="GO" id="GO:0016874">
    <property type="term" value="F:ligase activity"/>
    <property type="evidence" value="ECO:0007669"/>
    <property type="project" value="UniProtKB-KW"/>
</dbReference>
<evidence type="ECO:0000256" key="1">
    <source>
        <dbReference type="ARBA" id="ARBA00022532"/>
    </source>
</evidence>
<accession>A0A562T3G6</accession>
<dbReference type="InterPro" id="IPR000182">
    <property type="entry name" value="GNAT_dom"/>
</dbReference>
<dbReference type="GO" id="GO:0006099">
    <property type="term" value="P:tricarboxylic acid cycle"/>
    <property type="evidence" value="ECO:0007669"/>
    <property type="project" value="UniProtKB-KW"/>
</dbReference>
<dbReference type="Pfam" id="PF13549">
    <property type="entry name" value="ATP-grasp_5"/>
    <property type="match status" value="1"/>
</dbReference>
<evidence type="ECO:0000256" key="4">
    <source>
        <dbReference type="ARBA" id="ARBA00022840"/>
    </source>
</evidence>
<dbReference type="InterPro" id="IPR032875">
    <property type="entry name" value="Succ_CoA_lig_flav_dom"/>
</dbReference>
<name>A0A562T3G6_9HYPH</name>
<comment type="caution">
    <text evidence="6">The sequence shown here is derived from an EMBL/GenBank/DDBJ whole genome shotgun (WGS) entry which is preliminary data.</text>
</comment>
<keyword evidence="1" id="KW-0816">Tricarboxylic acid cycle</keyword>
<dbReference type="EMBL" id="VLLF01000004">
    <property type="protein sequence ID" value="TWI87526.1"/>
    <property type="molecule type" value="Genomic_DNA"/>
</dbReference>
<dbReference type="SUPFAM" id="SSF55729">
    <property type="entry name" value="Acyl-CoA N-acyltransferases (Nat)"/>
    <property type="match status" value="1"/>
</dbReference>
<dbReference type="GO" id="GO:0005524">
    <property type="term" value="F:ATP binding"/>
    <property type="evidence" value="ECO:0007669"/>
    <property type="project" value="UniProtKB-KW"/>
</dbReference>
<dbReference type="SUPFAM" id="SSF52210">
    <property type="entry name" value="Succinyl-CoA synthetase domains"/>
    <property type="match status" value="2"/>
</dbReference>
<evidence type="ECO:0000259" key="5">
    <source>
        <dbReference type="PROSITE" id="PS51186"/>
    </source>
</evidence>
<dbReference type="SUPFAM" id="SSF56059">
    <property type="entry name" value="Glutathione synthetase ATP-binding domain-like"/>
    <property type="match status" value="1"/>
</dbReference>
<dbReference type="Pfam" id="PF13607">
    <property type="entry name" value="Succ_CoA_lig"/>
    <property type="match status" value="1"/>
</dbReference>
<dbReference type="GO" id="GO:0016747">
    <property type="term" value="F:acyltransferase activity, transferring groups other than amino-acyl groups"/>
    <property type="evidence" value="ECO:0007669"/>
    <property type="project" value="InterPro"/>
</dbReference>
<gene>
    <name evidence="6" type="ORF">JM93_02092</name>
</gene>
<keyword evidence="2" id="KW-0436">Ligase</keyword>
<dbReference type="SMART" id="SM00881">
    <property type="entry name" value="CoA_binding"/>
    <property type="match status" value="1"/>
</dbReference>
<dbReference type="CDD" id="cd04301">
    <property type="entry name" value="NAT_SF"/>
    <property type="match status" value="1"/>
</dbReference>
<evidence type="ECO:0000256" key="2">
    <source>
        <dbReference type="ARBA" id="ARBA00022598"/>
    </source>
</evidence>
<protein>
    <submittedName>
        <fullName evidence="6">Acetyltransferase</fullName>
    </submittedName>
</protein>